<evidence type="ECO:0000256" key="1">
    <source>
        <dbReference type="ARBA" id="ARBA00003294"/>
    </source>
</evidence>
<gene>
    <name evidence="12" type="primary">dapA</name>
    <name evidence="16" type="ORF">IV67_GL000432</name>
</gene>
<keyword evidence="17" id="KW-1185">Reference proteome</keyword>
<reference evidence="16 17" key="1">
    <citation type="journal article" date="2015" name="Genome Announc.">
        <title>Expanding the biotechnology potential of lactobacilli through comparative genomics of 213 strains and associated genera.</title>
        <authorList>
            <person name="Sun Z."/>
            <person name="Harris H.M."/>
            <person name="McCann A."/>
            <person name="Guo C."/>
            <person name="Argimon S."/>
            <person name="Zhang W."/>
            <person name="Yang X."/>
            <person name="Jeffery I.B."/>
            <person name="Cooney J.C."/>
            <person name="Kagawa T.F."/>
            <person name="Liu W."/>
            <person name="Song Y."/>
            <person name="Salvetti E."/>
            <person name="Wrobel A."/>
            <person name="Rasinkangas P."/>
            <person name="Parkhill J."/>
            <person name="Rea M.C."/>
            <person name="O'Sullivan O."/>
            <person name="Ritari J."/>
            <person name="Douillard F.P."/>
            <person name="Paul Ross R."/>
            <person name="Yang R."/>
            <person name="Briner A.E."/>
            <person name="Felis G.E."/>
            <person name="de Vos W.M."/>
            <person name="Barrangou R."/>
            <person name="Klaenhammer T.R."/>
            <person name="Caufield P.W."/>
            <person name="Cui Y."/>
            <person name="Zhang H."/>
            <person name="O'Toole P.W."/>
        </authorList>
    </citation>
    <scope>NUCLEOTIDE SEQUENCE [LARGE SCALE GENOMIC DNA]</scope>
    <source>
        <strain evidence="16 17">DSM 20014</strain>
    </source>
</reference>
<dbReference type="InterPro" id="IPR002220">
    <property type="entry name" value="DapA-like"/>
</dbReference>
<keyword evidence="7 12" id="KW-0220">Diaminopimelate biosynthesis</keyword>
<dbReference type="CDD" id="cd00950">
    <property type="entry name" value="DHDPS"/>
    <property type="match status" value="1"/>
</dbReference>
<dbReference type="PANTHER" id="PTHR12128">
    <property type="entry name" value="DIHYDRODIPICOLINATE SYNTHASE"/>
    <property type="match status" value="1"/>
</dbReference>
<evidence type="ECO:0000256" key="6">
    <source>
        <dbReference type="ARBA" id="ARBA00022605"/>
    </source>
</evidence>
<dbReference type="Pfam" id="PF00701">
    <property type="entry name" value="DHDPS"/>
    <property type="match status" value="1"/>
</dbReference>
<dbReference type="SMART" id="SM01130">
    <property type="entry name" value="DHDPS"/>
    <property type="match status" value="1"/>
</dbReference>
<evidence type="ECO:0000256" key="8">
    <source>
        <dbReference type="ARBA" id="ARBA00023154"/>
    </source>
</evidence>
<evidence type="ECO:0000256" key="4">
    <source>
        <dbReference type="ARBA" id="ARBA00012086"/>
    </source>
</evidence>
<dbReference type="HAMAP" id="MF_00418">
    <property type="entry name" value="DapA"/>
    <property type="match status" value="1"/>
</dbReference>
<comment type="pathway">
    <text evidence="2 12">Amino-acid biosynthesis; L-lysine biosynthesis via DAP pathway; (S)-tetrahydrodipicolinate from L-aspartate: step 3/4.</text>
</comment>
<dbReference type="PANTHER" id="PTHR12128:SF66">
    <property type="entry name" value="4-HYDROXY-2-OXOGLUTARATE ALDOLASE, MITOCHONDRIAL"/>
    <property type="match status" value="1"/>
</dbReference>
<evidence type="ECO:0000256" key="11">
    <source>
        <dbReference type="ARBA" id="ARBA00047836"/>
    </source>
</evidence>
<comment type="caution">
    <text evidence="12">Was originally thought to be a dihydrodipicolinate synthase (DHDPS), catalyzing the condensation of (S)-aspartate-beta-semialdehyde [(S)-ASA] and pyruvate to dihydrodipicolinate (DHDP). However, it was shown in E.coli that the product of the enzymatic reaction is not dihydrodipicolinate but in fact (4S)-4-hydroxy-2,3,4,5-tetrahydro-(2S)-dipicolinic acid (HTPA), and that the consecutive dehydration reaction leading to DHDP is not spontaneous but catalyzed by DapB.</text>
</comment>
<dbReference type="UniPathway" id="UPA00034">
    <property type="reaction ID" value="UER00017"/>
</dbReference>
<name>A0A0R2JQT3_9LACO</name>
<dbReference type="NCBIfam" id="TIGR00674">
    <property type="entry name" value="dapA"/>
    <property type="match status" value="1"/>
</dbReference>
<organism evidence="16 17">
    <name type="scientific">Weissella minor</name>
    <dbReference type="NCBI Taxonomy" id="1620"/>
    <lineage>
        <taxon>Bacteria</taxon>
        <taxon>Bacillati</taxon>
        <taxon>Bacillota</taxon>
        <taxon>Bacilli</taxon>
        <taxon>Lactobacillales</taxon>
        <taxon>Lactobacillaceae</taxon>
        <taxon>Weissella</taxon>
    </lineage>
</organism>
<dbReference type="InterPro" id="IPR005263">
    <property type="entry name" value="DapA"/>
</dbReference>
<feature type="active site" description="Schiff-base intermediate with substrate" evidence="12 14">
    <location>
        <position position="165"/>
    </location>
</feature>
<dbReference type="AlphaFoldDB" id="A0A0R2JQT3"/>
<feature type="active site" description="Proton donor/acceptor" evidence="12 14">
    <location>
        <position position="137"/>
    </location>
</feature>
<evidence type="ECO:0000256" key="2">
    <source>
        <dbReference type="ARBA" id="ARBA00005120"/>
    </source>
</evidence>
<dbReference type="EC" id="4.3.3.7" evidence="4 12"/>
<evidence type="ECO:0000256" key="3">
    <source>
        <dbReference type="ARBA" id="ARBA00007592"/>
    </source>
</evidence>
<keyword evidence="5 12" id="KW-0963">Cytoplasm</keyword>
<dbReference type="InterPro" id="IPR013785">
    <property type="entry name" value="Aldolase_TIM"/>
</dbReference>
<dbReference type="PATRIC" id="fig|1620.3.peg.437"/>
<keyword evidence="8 12" id="KW-0457">Lysine biosynthesis</keyword>
<comment type="caution">
    <text evidence="16">The sequence shown here is derived from an EMBL/GenBank/DDBJ whole genome shotgun (WGS) entry which is preliminary data.</text>
</comment>
<dbReference type="STRING" id="1620.IV67_GL000432"/>
<evidence type="ECO:0000256" key="14">
    <source>
        <dbReference type="PIRSR" id="PIRSR001365-1"/>
    </source>
</evidence>
<protein>
    <recommendedName>
        <fullName evidence="4 12">4-hydroxy-tetrahydrodipicolinate synthase</fullName>
        <shortName evidence="12">HTPA synthase</shortName>
        <ecNumber evidence="4 12">4.3.3.7</ecNumber>
    </recommendedName>
</protein>
<comment type="subunit">
    <text evidence="12">Homotetramer; dimer of dimers.</text>
</comment>
<sequence length="298" mass="31507">MYENANLITAIITPFTADGSAIDYPALDALTDRLFDEGTQGYVIGGTTGEAPTLTHAEKIELYTHFAKYVDGRGVVIANVGDNNTQNSVALAQAVSAIEGVDAVLAVTPYYNKPSQAGMIAHFTAIADASSVPVMLYNIPGRSAVGLTNESVLTLAEHENINAIKQVTSLNDLGFLVENTPDDFAVYTGEDAQTLAAKALGAQGTISVTSHIYGPEMAALFTALEAGDLETAGNLQRWLTPKMNALFAYPSPAPVKAILGERGLVENTTRLPILPLTADETAHLHELLGDTEGDEETE</sequence>
<dbReference type="GO" id="GO:0005829">
    <property type="term" value="C:cytosol"/>
    <property type="evidence" value="ECO:0007669"/>
    <property type="project" value="TreeGrafter"/>
</dbReference>
<evidence type="ECO:0000256" key="12">
    <source>
        <dbReference type="HAMAP-Rule" id="MF_00418"/>
    </source>
</evidence>
<comment type="catalytic activity">
    <reaction evidence="11 12">
        <text>L-aspartate 4-semialdehyde + pyruvate = (2S,4S)-4-hydroxy-2,3,4,5-tetrahydrodipicolinate + H2O + H(+)</text>
        <dbReference type="Rhea" id="RHEA:34171"/>
        <dbReference type="ChEBI" id="CHEBI:15361"/>
        <dbReference type="ChEBI" id="CHEBI:15377"/>
        <dbReference type="ChEBI" id="CHEBI:15378"/>
        <dbReference type="ChEBI" id="CHEBI:67139"/>
        <dbReference type="ChEBI" id="CHEBI:537519"/>
        <dbReference type="EC" id="4.3.3.7"/>
    </reaction>
</comment>
<evidence type="ECO:0000256" key="9">
    <source>
        <dbReference type="ARBA" id="ARBA00023239"/>
    </source>
</evidence>
<comment type="similarity">
    <text evidence="3 12 13">Belongs to the DapA family.</text>
</comment>
<evidence type="ECO:0000256" key="15">
    <source>
        <dbReference type="PIRSR" id="PIRSR001365-2"/>
    </source>
</evidence>
<evidence type="ECO:0000256" key="13">
    <source>
        <dbReference type="PIRNR" id="PIRNR001365"/>
    </source>
</evidence>
<proteinExistence type="inferred from homology"/>
<evidence type="ECO:0000256" key="7">
    <source>
        <dbReference type="ARBA" id="ARBA00022915"/>
    </source>
</evidence>
<dbReference type="RefSeq" id="WP_057787736.1">
    <property type="nucleotide sequence ID" value="NZ_JQCD01000024.1"/>
</dbReference>
<feature type="site" description="Part of a proton relay during catalysis" evidence="12">
    <location>
        <position position="111"/>
    </location>
</feature>
<comment type="function">
    <text evidence="1 12">Catalyzes the condensation of (S)-aspartate-beta-semialdehyde [(S)-ASA] and pyruvate to 4-hydroxy-tetrahydrodipicolinate (HTPA).</text>
</comment>
<dbReference type="PIRSF" id="PIRSF001365">
    <property type="entry name" value="DHDPS"/>
    <property type="match status" value="1"/>
</dbReference>
<evidence type="ECO:0000313" key="17">
    <source>
        <dbReference type="Proteomes" id="UP000051673"/>
    </source>
</evidence>
<dbReference type="GO" id="GO:0009089">
    <property type="term" value="P:lysine biosynthetic process via diaminopimelate"/>
    <property type="evidence" value="ECO:0007669"/>
    <property type="project" value="UniProtKB-UniRule"/>
</dbReference>
<dbReference type="SUPFAM" id="SSF51569">
    <property type="entry name" value="Aldolase"/>
    <property type="match status" value="1"/>
</dbReference>
<dbReference type="GO" id="GO:0019877">
    <property type="term" value="P:diaminopimelate biosynthetic process"/>
    <property type="evidence" value="ECO:0007669"/>
    <property type="project" value="UniProtKB-UniRule"/>
</dbReference>
<keyword evidence="10 12" id="KW-0704">Schiff base</keyword>
<keyword evidence="9 12" id="KW-0456">Lyase</keyword>
<feature type="binding site" evidence="12 15">
    <location>
        <position position="48"/>
    </location>
    <ligand>
        <name>pyruvate</name>
        <dbReference type="ChEBI" id="CHEBI:15361"/>
    </ligand>
</feature>
<evidence type="ECO:0000313" key="16">
    <source>
        <dbReference type="EMBL" id="KRN76922.1"/>
    </source>
</evidence>
<evidence type="ECO:0000256" key="10">
    <source>
        <dbReference type="ARBA" id="ARBA00023270"/>
    </source>
</evidence>
<dbReference type="Proteomes" id="UP000051673">
    <property type="component" value="Unassembled WGS sequence"/>
</dbReference>
<dbReference type="OrthoDB" id="9782828at2"/>
<dbReference type="Gene3D" id="3.20.20.70">
    <property type="entry name" value="Aldolase class I"/>
    <property type="match status" value="1"/>
</dbReference>
<feature type="binding site" evidence="12 15">
    <location>
        <position position="206"/>
    </location>
    <ligand>
        <name>pyruvate</name>
        <dbReference type="ChEBI" id="CHEBI:15361"/>
    </ligand>
</feature>
<dbReference type="GO" id="GO:0008840">
    <property type="term" value="F:4-hydroxy-tetrahydrodipicolinate synthase activity"/>
    <property type="evidence" value="ECO:0007669"/>
    <property type="project" value="UniProtKB-UniRule"/>
</dbReference>
<comment type="subcellular location">
    <subcellularLocation>
        <location evidence="12">Cytoplasm</location>
    </subcellularLocation>
</comment>
<feature type="site" description="Part of a proton relay during catalysis" evidence="12">
    <location>
        <position position="47"/>
    </location>
</feature>
<dbReference type="EMBL" id="JQCD01000024">
    <property type="protein sequence ID" value="KRN76922.1"/>
    <property type="molecule type" value="Genomic_DNA"/>
</dbReference>
<evidence type="ECO:0000256" key="5">
    <source>
        <dbReference type="ARBA" id="ARBA00022490"/>
    </source>
</evidence>
<accession>A0A0R2JQT3</accession>
<keyword evidence="6 12" id="KW-0028">Amino-acid biosynthesis</keyword>
<dbReference type="PRINTS" id="PR00146">
    <property type="entry name" value="DHPICSNTHASE"/>
</dbReference>